<feature type="region of interest" description="Disordered" evidence="1">
    <location>
        <begin position="672"/>
        <end position="899"/>
    </location>
</feature>
<dbReference type="KEGG" id="tbl:TBLA_0A10740"/>
<dbReference type="InterPro" id="IPR001389">
    <property type="entry name" value="Flocculin"/>
</dbReference>
<dbReference type="PROSITE" id="PS51820">
    <property type="entry name" value="PA14"/>
    <property type="match status" value="1"/>
</dbReference>
<keyword evidence="2" id="KW-0812">Transmembrane</keyword>
<feature type="compositionally biased region" description="Polar residues" evidence="1">
    <location>
        <begin position="851"/>
        <end position="872"/>
    </location>
</feature>
<feature type="compositionally biased region" description="Low complexity" evidence="1">
    <location>
        <begin position="673"/>
        <end position="699"/>
    </location>
</feature>
<proteinExistence type="predicted"/>
<dbReference type="InterPro" id="IPR011658">
    <property type="entry name" value="PA14_dom"/>
</dbReference>
<keyword evidence="2" id="KW-1133">Transmembrane helix</keyword>
<evidence type="ECO:0000256" key="2">
    <source>
        <dbReference type="SAM" id="Phobius"/>
    </source>
</evidence>
<feature type="compositionally biased region" description="Low complexity" evidence="1">
    <location>
        <begin position="813"/>
        <end position="846"/>
    </location>
</feature>
<gene>
    <name evidence="4" type="primary">TBLA0A10740</name>
    <name evidence="4" type="ORF">TBLA_0A10740</name>
</gene>
<sequence>MKKLIPILCKNGIGINGLISFQLSNLYLLFLFFSLIVSISNAAYISPRTAVTSKILDIRATSTRQISLITDKNSIDIIQKKTRSTINPTVTTFHNFNTPSSIAPIQTALYGEKFVKREVVDITTTVIPPFVELIANPDAGSLVQVTFSTGVTTYTQGGTTYHKTFYLIREEELSQVEGTWAENNCIIPSTAKPVLGFGATLYSYSDDGTTGTAFLEEGSYKKNPPIASTIGFTDFGAIDPTEGYVLEFNGYFIPSDTGLYDFQLLDANPAAIVMIANQYALDSKNSVVTDNLDSDIDLAMQSDSTAISTKTGLLYAGLAYPIKIVYYSNQANAAEIRLQFTDPDSMIYPIISNVYYYDDLQVQCPKLMGTIIESNYTTTVPWTGSFISTYSSSTFSTVGDDGNTTVQRMYYVETPYSLSTIFSTHLMNWAGTFTNTYATVSYQVTYNDTIINNVEYFVETPTSSSSYFVTAATSTSLIEWTGTFTTTFATVTRQVTDNDTIINNIEYFVETPQKTTSSSSYFVTAATSTSLIEWTGTFTTTFATVTRQVTDNDTIINNVEYFVETPTSSSSYFVTAATSTSLIEWTGTFTTTFATVTRQVTDNDTIINNIEYFVETPQKTTSSSSYFVTAATSTHFIDWTGSFSYTYATISYQLTDHNTIIDTVEYFVETPQKKTTSTSTQSPTITTSTTSSKGSNTINRNSGKSHDGSKDTNYINHGSNVYTGTTTTTNSDVSATSGTMNAASGKSNTMHSSSGRTNSMTGETGTHTGASATSSTMSASSEKFNSMTASSSTYSGMSASTERSRRMTASSQNSNSMTASTKNSNSMTNSSERSSRRTISSERSNSMAGLPTTSNIISDFSIPHTQRSSSYNSKLMSDSSSISSSHEESSMTQSSTTGSYGMSSGSFYKPISSQLSQSISWLPETPGSPMIGMVFADWDGEFTVTYSTSTGWETTNGEVVPDTVYYIKTPHIAQSKTRSAYISSSYIASHSSAFSSMEPNTASPDSTGPSSRSSRRTVVAPSTTSSSSGEESSMTQSSTTASYGMSSGSFYKPISSQLSQSISWLPETPGSPMIGMVFADWDGEFTVTYSTSTGWETTNGEVVPDTVYYIKTPHIAQSKTRSAYISSSYIASHSSAFSSMEPNTASPDSTGPSSRSSRRTVVAPSTTSSSSGEESSMTQSSTTASYGMSSGEESSMAKSSTTASYGMSSGSFYKPISSQLSQSISWLPETPGSPMIGMVFADWDGEFTVTYSTSTGWETTNGEVVPDTVYYIKTPHIAQSKTRSAYISSSYIASHSSAFSSMEPNTASPDSTGPSSRSSRRTVVAPSTTSSSSGEESSMTQSSTTASYGMSSGEESSMAKSSTTASYGMSSGEESSMAKSSTTASYGMSSGEESSMAKSSTTASYGMSSGEESSMTQSSTTASYGMSSGEESSMAQSSTTASYGMSSGSFYKPISSQLSQSISWLPETPGSPMIGMMFADWDGEFTVTYSTSTGWETTNGEVVPDTVYYIKTPHIAKSGSKRSVSLSSIGRYSSIYSNLVSESYSTLISSESLYYSNSAIPNSYIASTAHVTFSSYTSTIETVEKSSSRYTNSKVDSAHASFIMSVSVTSSPPVTTLNKISASKISVMQSSFTKAYFSNSSITRESSTSFSVSWLPEGRGAPNYGVVYEDWTKSYITTYSTLTGWETYEGEEIPDTIYFVKTPIKPTSISTYFKSSSDIHKYSTSIKDSTTDLLPSTFNTFATSSSTSESLLSTAVVYTSINTQASLIASTMTSTIKSNILSSTIVIQLSTKYSDTHSSNDFSATSTVMMSHSSTPGADQYPTFTKMTYSHPSDTIKYSSSTQFFVSSCSENISWLPATPGEPLVGMVYKSWIGKYTVTYSTSTGWETINGEAIQDIVYYIETPYLGTDTSALETSGIVSTSETKAIPAASSVNHSVPNASSSFYASSTSSDITETTNFSTLGDTLSSAAVSKFTSSGTTNYISNASKNDNFESTVADNSIISSKSISAITSGTIYYTVTVIDTTTITTTIMITYSESTKKTEISNFTPSITTAISSTKITNNSNRLSTLGSSSSTTNPQTIVETRQFPSADSSDMSSTISATKISNISSTIEAPYTTTFVEHGTITKTAIVSCSQSTNSNGEVFIIVSTFSNTITDNVQLTTTPNVRTVYTTTVLEHGTITKTAIVSCSQSTNSNGEVFTITSTLQDTITEKVNEATNTNVATNFNTNSDENINTILNLLAVSETTVTSSSISFIHSTAKNGEVITVMTTVTIIKTIRPTVIIETNTNYIMKTTINSQPTSFMTSTNINPNIITTINAISNSLLTTNINSNKFTRSFFPNKTIISDNPNKNYNISSSIKVINSSLNNINANLSYTNSNIYNTNTSKNELNLSVTSNSVTTMIMPHLTNLLKPNITLSTEVITSPRSKSLLTSSFSKSNSKITGTDGNLIIKRDGYKSIPNVNATLTISAKVLINSTTCTTTGITDTSNILYQFEDKASGLYNEVFYRIIILLFFGFV</sequence>
<dbReference type="HOGENOM" id="CLU_228402_0_0_1"/>
<feature type="region of interest" description="Disordered" evidence="1">
    <location>
        <begin position="1298"/>
        <end position="1440"/>
    </location>
</feature>
<feature type="compositionally biased region" description="Polar residues" evidence="1">
    <location>
        <begin position="711"/>
        <end position="722"/>
    </location>
</feature>
<dbReference type="SMART" id="SM00758">
    <property type="entry name" value="PA14"/>
    <property type="match status" value="1"/>
</dbReference>
<reference evidence="4 5" key="1">
    <citation type="journal article" date="2011" name="Proc. Natl. Acad. Sci. U.S.A.">
        <title>Evolutionary erosion of yeast sex chromosomes by mating-type switching accidents.</title>
        <authorList>
            <person name="Gordon J.L."/>
            <person name="Armisen D."/>
            <person name="Proux-Wera E."/>
            <person name="Oheigeartaigh S.S."/>
            <person name="Byrne K.P."/>
            <person name="Wolfe K.H."/>
        </authorList>
    </citation>
    <scope>NUCLEOTIDE SEQUENCE [LARGE SCALE GENOMIC DNA]</scope>
    <source>
        <strain evidence="5">ATCC 34711 / CBS 6284 / DSM 70876 / NBRC 10599 / NRRL Y-10934 / UCD 77-7</strain>
    </source>
</reference>
<dbReference type="EMBL" id="HE806316">
    <property type="protein sequence ID" value="CCH58851.1"/>
    <property type="molecule type" value="Genomic_DNA"/>
</dbReference>
<feature type="domain" description="PA14" evidence="3">
    <location>
        <begin position="194"/>
        <end position="354"/>
    </location>
</feature>
<dbReference type="InParanoid" id="I2GXJ9"/>
<name>I2GXJ9_HENB6</name>
<dbReference type="InterPro" id="IPR018871">
    <property type="entry name" value="GLEYA_adhesin_domain"/>
</dbReference>
<feature type="compositionally biased region" description="Polar residues" evidence="1">
    <location>
        <begin position="730"/>
        <end position="760"/>
    </location>
</feature>
<evidence type="ECO:0000313" key="4">
    <source>
        <dbReference type="EMBL" id="CCH58851.1"/>
    </source>
</evidence>
<dbReference type="InterPro" id="IPR037524">
    <property type="entry name" value="PA14/GLEYA"/>
</dbReference>
<feature type="compositionally biased region" description="Low complexity" evidence="1">
    <location>
        <begin position="761"/>
        <end position="801"/>
    </location>
</feature>
<evidence type="ECO:0000313" key="5">
    <source>
        <dbReference type="Proteomes" id="UP000002866"/>
    </source>
</evidence>
<accession>I2GXJ9</accession>
<dbReference type="Pfam" id="PF00624">
    <property type="entry name" value="Flocculin"/>
    <property type="match status" value="1"/>
</dbReference>
<organism evidence="4 5">
    <name type="scientific">Henningerozyma blattae (strain ATCC 34711 / CBS 6284 / DSM 70876 / NBRC 10599 / NRRL Y-10934 / UCD 77-7)</name>
    <name type="common">Yeast</name>
    <name type="synonym">Tetrapisispora blattae</name>
    <dbReference type="NCBI Taxonomy" id="1071380"/>
    <lineage>
        <taxon>Eukaryota</taxon>
        <taxon>Fungi</taxon>
        <taxon>Dikarya</taxon>
        <taxon>Ascomycota</taxon>
        <taxon>Saccharomycotina</taxon>
        <taxon>Saccharomycetes</taxon>
        <taxon>Saccharomycetales</taxon>
        <taxon>Saccharomycetaceae</taxon>
        <taxon>Henningerozyma</taxon>
    </lineage>
</organism>
<feature type="region of interest" description="Disordered" evidence="1">
    <location>
        <begin position="994"/>
        <end position="1040"/>
    </location>
</feature>
<dbReference type="Pfam" id="PF10528">
    <property type="entry name" value="GLEYA"/>
    <property type="match status" value="1"/>
</dbReference>
<feature type="compositionally biased region" description="Low complexity" evidence="1">
    <location>
        <begin position="1006"/>
        <end position="1040"/>
    </location>
</feature>
<keyword evidence="5" id="KW-1185">Reference proteome</keyword>
<feature type="region of interest" description="Disordered" evidence="1">
    <location>
        <begin position="1137"/>
        <end position="1197"/>
    </location>
</feature>
<protein>
    <recommendedName>
        <fullName evidence="3">PA14 domain-containing protein</fullName>
    </recommendedName>
</protein>
<dbReference type="GeneID" id="14493585"/>
<feature type="compositionally biased region" description="Low complexity" evidence="1">
    <location>
        <begin position="873"/>
        <end position="899"/>
    </location>
</feature>
<evidence type="ECO:0000256" key="1">
    <source>
        <dbReference type="SAM" id="MobiDB-lite"/>
    </source>
</evidence>
<dbReference type="Proteomes" id="UP000002866">
    <property type="component" value="Chromosome 1"/>
</dbReference>
<feature type="compositionally biased region" description="Low complexity" evidence="1">
    <location>
        <begin position="1311"/>
        <end position="1438"/>
    </location>
</feature>
<dbReference type="GO" id="GO:0000128">
    <property type="term" value="P:flocculation"/>
    <property type="evidence" value="ECO:0007669"/>
    <property type="project" value="InterPro"/>
</dbReference>
<dbReference type="RefSeq" id="XP_004178370.1">
    <property type="nucleotide sequence ID" value="XM_004178322.1"/>
</dbReference>
<feature type="transmembrane region" description="Helical" evidence="2">
    <location>
        <begin position="26"/>
        <end position="45"/>
    </location>
</feature>
<evidence type="ECO:0000259" key="3">
    <source>
        <dbReference type="PROSITE" id="PS51820"/>
    </source>
</evidence>
<feature type="compositionally biased region" description="Low complexity" evidence="1">
    <location>
        <begin position="1149"/>
        <end position="1197"/>
    </location>
</feature>
<keyword evidence="2" id="KW-0472">Membrane</keyword>